<evidence type="ECO:0000256" key="2">
    <source>
        <dbReference type="SAM" id="SignalP"/>
    </source>
</evidence>
<accession>A0A6S6QNQ0</accession>
<proteinExistence type="predicted"/>
<dbReference type="EMBL" id="AP023361">
    <property type="protein sequence ID" value="BCJ92154.1"/>
    <property type="molecule type" value="Genomic_DNA"/>
</dbReference>
<evidence type="ECO:0008006" key="5">
    <source>
        <dbReference type="Google" id="ProtNLM"/>
    </source>
</evidence>
<dbReference type="Proteomes" id="UP000515317">
    <property type="component" value="Chromosome"/>
</dbReference>
<feature type="compositionally biased region" description="Low complexity" evidence="1">
    <location>
        <begin position="91"/>
        <end position="100"/>
    </location>
</feature>
<keyword evidence="4" id="KW-1185">Reference proteome</keyword>
<feature type="region of interest" description="Disordered" evidence="1">
    <location>
        <begin position="83"/>
        <end position="109"/>
    </location>
</feature>
<evidence type="ECO:0000313" key="4">
    <source>
        <dbReference type="Proteomes" id="UP000515317"/>
    </source>
</evidence>
<feature type="signal peptide" evidence="2">
    <location>
        <begin position="1"/>
        <end position="20"/>
    </location>
</feature>
<keyword evidence="2" id="KW-0732">Signal</keyword>
<organism evidence="3 4">
    <name type="scientific">Terrihabitans soli</name>
    <dbReference type="NCBI Taxonomy" id="708113"/>
    <lineage>
        <taxon>Bacteria</taxon>
        <taxon>Pseudomonadati</taxon>
        <taxon>Pseudomonadota</taxon>
        <taxon>Alphaproteobacteria</taxon>
        <taxon>Hyphomicrobiales</taxon>
        <taxon>Terrihabitans</taxon>
    </lineage>
</organism>
<dbReference type="AlphaFoldDB" id="A0A6S6QNQ0"/>
<dbReference type="RefSeq" id="WP_222875750.1">
    <property type="nucleotide sequence ID" value="NZ_AP023361.1"/>
</dbReference>
<name>A0A6S6QNQ0_9HYPH</name>
<dbReference type="PROSITE" id="PS51257">
    <property type="entry name" value="PROKAR_LIPOPROTEIN"/>
    <property type="match status" value="1"/>
</dbReference>
<reference evidence="3 4" key="1">
    <citation type="submission" date="2020-08" db="EMBL/GenBank/DDBJ databases">
        <title>Genome sequence of Rhizobiales bacterium strain IZ6.</title>
        <authorList>
            <person name="Nakai R."/>
            <person name="Naganuma T."/>
        </authorList>
    </citation>
    <scope>NUCLEOTIDE SEQUENCE [LARGE SCALE GENOMIC DNA]</scope>
    <source>
        <strain evidence="3 4">IZ6</strain>
    </source>
</reference>
<protein>
    <recommendedName>
        <fullName evidence="5">Lipoprotein</fullName>
    </recommendedName>
</protein>
<sequence length="128" mass="13954">MTRLLLPVLALLTLSGCKTSEQVAMQAGAAHDAQCQSFGYAPGTDGYAQCRMQLYQTSAAVASNDYAARQAAWTAASQAQAAESARRRQEQQQLLQNANTSTWKPYQPPQTITCDSRGYMNGVRTECR</sequence>
<evidence type="ECO:0000313" key="3">
    <source>
        <dbReference type="EMBL" id="BCJ92154.1"/>
    </source>
</evidence>
<evidence type="ECO:0000256" key="1">
    <source>
        <dbReference type="SAM" id="MobiDB-lite"/>
    </source>
</evidence>
<feature type="chain" id="PRO_5028087474" description="Lipoprotein" evidence="2">
    <location>
        <begin position="21"/>
        <end position="128"/>
    </location>
</feature>
<dbReference type="KEGG" id="tso:IZ6_28890"/>
<gene>
    <name evidence="3" type="ORF">IZ6_28890</name>
</gene>